<organism evidence="1 2">
    <name type="scientific">Daphnia magna</name>
    <dbReference type="NCBI Taxonomy" id="35525"/>
    <lineage>
        <taxon>Eukaryota</taxon>
        <taxon>Metazoa</taxon>
        <taxon>Ecdysozoa</taxon>
        <taxon>Arthropoda</taxon>
        <taxon>Crustacea</taxon>
        <taxon>Branchiopoda</taxon>
        <taxon>Diplostraca</taxon>
        <taxon>Cladocera</taxon>
        <taxon>Anomopoda</taxon>
        <taxon>Daphniidae</taxon>
        <taxon>Daphnia</taxon>
    </lineage>
</organism>
<comment type="caution">
    <text evidence="1">The sequence shown here is derived from an EMBL/GenBank/DDBJ whole genome shotgun (WGS) entry which is preliminary data.</text>
</comment>
<proteinExistence type="predicted"/>
<protein>
    <submittedName>
        <fullName evidence="1">Uncharacterized protein</fullName>
    </submittedName>
</protein>
<reference evidence="1 2" key="1">
    <citation type="submission" date="2016-03" db="EMBL/GenBank/DDBJ databases">
        <title>EvidentialGene: Evidence-directed Construction of Genes on Genomes.</title>
        <authorList>
            <person name="Gilbert D.G."/>
            <person name="Choi J.-H."/>
            <person name="Mockaitis K."/>
            <person name="Colbourne J."/>
            <person name="Pfrender M."/>
        </authorList>
    </citation>
    <scope>NUCLEOTIDE SEQUENCE [LARGE SCALE GENOMIC DNA]</scope>
    <source>
        <strain evidence="1 2">Xinb3</strain>
        <tissue evidence="1">Complete organism</tissue>
    </source>
</reference>
<evidence type="ECO:0000313" key="1">
    <source>
        <dbReference type="EMBL" id="KZS18070.1"/>
    </source>
</evidence>
<keyword evidence="2" id="KW-1185">Reference proteome</keyword>
<gene>
    <name evidence="1" type="ORF">APZ42_016078</name>
</gene>
<dbReference type="EMBL" id="LRGB01000568">
    <property type="protein sequence ID" value="KZS18070.1"/>
    <property type="molecule type" value="Genomic_DNA"/>
</dbReference>
<dbReference type="AlphaFoldDB" id="A0A162NKJ8"/>
<name>A0A162NKJ8_9CRUS</name>
<dbReference type="Proteomes" id="UP000076858">
    <property type="component" value="Unassembled WGS sequence"/>
</dbReference>
<accession>A0A162NKJ8</accession>
<sequence>MKTLIFASENNEKHQSNELLKRWTREIIFNNRLLEFYTFSQGDVLPIESFSPENLSTP</sequence>
<evidence type="ECO:0000313" key="2">
    <source>
        <dbReference type="Proteomes" id="UP000076858"/>
    </source>
</evidence>